<organism evidence="2 3">
    <name type="scientific">Phaeovulum vinaykumarii</name>
    <dbReference type="NCBI Taxonomy" id="407234"/>
    <lineage>
        <taxon>Bacteria</taxon>
        <taxon>Pseudomonadati</taxon>
        <taxon>Pseudomonadota</taxon>
        <taxon>Alphaproteobacteria</taxon>
        <taxon>Rhodobacterales</taxon>
        <taxon>Paracoccaceae</taxon>
        <taxon>Phaeovulum</taxon>
    </lineage>
</organism>
<dbReference type="InterPro" id="IPR007833">
    <property type="entry name" value="Capsule_polysaccharide_synth"/>
</dbReference>
<dbReference type="Proteomes" id="UP000186098">
    <property type="component" value="Unassembled WGS sequence"/>
</dbReference>
<reference evidence="3" key="1">
    <citation type="submission" date="2017-01" db="EMBL/GenBank/DDBJ databases">
        <authorList>
            <person name="Varghese N."/>
            <person name="Submissions S."/>
        </authorList>
    </citation>
    <scope>NUCLEOTIDE SEQUENCE [LARGE SCALE GENOMIC DNA]</scope>
    <source>
        <strain evidence="3">DSM 18714</strain>
    </source>
</reference>
<dbReference type="GO" id="GO:0000271">
    <property type="term" value="P:polysaccharide biosynthetic process"/>
    <property type="evidence" value="ECO:0007669"/>
    <property type="project" value="InterPro"/>
</dbReference>
<proteinExistence type="predicted"/>
<evidence type="ECO:0000313" key="2">
    <source>
        <dbReference type="EMBL" id="SIS77911.1"/>
    </source>
</evidence>
<accession>A0A1N7LW31</accession>
<evidence type="ECO:0000313" key="3">
    <source>
        <dbReference type="Proteomes" id="UP000186098"/>
    </source>
</evidence>
<dbReference type="EMBL" id="FTOM01000004">
    <property type="protein sequence ID" value="SIS77911.1"/>
    <property type="molecule type" value="Genomic_DNA"/>
</dbReference>
<dbReference type="Pfam" id="PF05159">
    <property type="entry name" value="Capsule_synth"/>
    <property type="match status" value="2"/>
</dbReference>
<feature type="region of interest" description="Disordered" evidence="1">
    <location>
        <begin position="233"/>
        <end position="275"/>
    </location>
</feature>
<sequence>MAPEGPAPWDLPKGPLFVYNGGLMRRPLRQMLAQAGWPLRLGLPRQGDLVGLWGASPTAWRAETIAARRAARLIRFEDAFLRSLHPGRGGGGAPLGLIPDHLGVHFDPARPSRLERILAEAPLDDGDLLRRAHDGMARLAALDLSKYNAHDPDLPPPPPGYVLVIDQLRGDASVRLAGVRAHIFREMLVFAQEEHPGARVLIKTHPETISGQRPGHYGPEDAQGRVSLLAAPHSPRALLEGRSRSIRSARRWGSRRSSPATARASSASPSMPAGA</sequence>
<feature type="compositionally biased region" description="Low complexity" evidence="1">
    <location>
        <begin position="255"/>
        <end position="275"/>
    </location>
</feature>
<gene>
    <name evidence="2" type="ORF">SAMN05421795_104175</name>
</gene>
<protein>
    <submittedName>
        <fullName evidence="2">Capsular polysaccharide export protein</fullName>
    </submittedName>
</protein>
<dbReference type="AlphaFoldDB" id="A0A1N7LW31"/>
<name>A0A1N7LW31_9RHOB</name>
<feature type="compositionally biased region" description="Basic residues" evidence="1">
    <location>
        <begin position="244"/>
        <end position="254"/>
    </location>
</feature>
<dbReference type="STRING" id="407234.SAMN05421795_104175"/>
<keyword evidence="3" id="KW-1185">Reference proteome</keyword>
<dbReference type="GO" id="GO:0015774">
    <property type="term" value="P:polysaccharide transport"/>
    <property type="evidence" value="ECO:0007669"/>
    <property type="project" value="InterPro"/>
</dbReference>
<evidence type="ECO:0000256" key="1">
    <source>
        <dbReference type="SAM" id="MobiDB-lite"/>
    </source>
</evidence>